<name>W4QNF2_9BACI</name>
<dbReference type="EMBL" id="BAUU01000058">
    <property type="protein sequence ID" value="GAE32874.1"/>
    <property type="molecule type" value="Genomic_DNA"/>
</dbReference>
<accession>W4QNF2</accession>
<sequence length="111" mass="12913">MQNTNSEKVQNILSDNLFPEVHHISDVKQVLEEMKSNGQELQEWQVRALIHLEALGNNEYLHPDGNPYEKLYKFIMESKVHVVDPSYYIDTIEALIPKPPKPIVMAEKEKK</sequence>
<evidence type="ECO:0000313" key="1">
    <source>
        <dbReference type="EMBL" id="GAE32874.1"/>
    </source>
</evidence>
<dbReference type="OrthoDB" id="2623638at2"/>
<protein>
    <submittedName>
        <fullName evidence="1">Uncharacterized protein</fullName>
    </submittedName>
</protein>
<proteinExistence type="predicted"/>
<organism evidence="1 2">
    <name type="scientific">Halalkalibacter hemicellulosilyticusJCM 9152</name>
    <dbReference type="NCBI Taxonomy" id="1236971"/>
    <lineage>
        <taxon>Bacteria</taxon>
        <taxon>Bacillati</taxon>
        <taxon>Bacillota</taxon>
        <taxon>Bacilli</taxon>
        <taxon>Bacillales</taxon>
        <taxon>Bacillaceae</taxon>
        <taxon>Halalkalibacter</taxon>
    </lineage>
</organism>
<dbReference type="RefSeq" id="WP_035347461.1">
    <property type="nucleotide sequence ID" value="NZ_BAUU01000058.1"/>
</dbReference>
<gene>
    <name evidence="1" type="ORF">JCM9152_4465</name>
</gene>
<reference evidence="1" key="1">
    <citation type="journal article" date="2014" name="Genome Announc.">
        <title>Draft Genome Sequences of Three Alkaliphilic Bacillus Strains, Bacillus wakoensis JCM 9140T, Bacillus akibai JCM 9157T, and Bacillus hemicellulosilyticus JCM 9152T.</title>
        <authorList>
            <person name="Yuki M."/>
            <person name="Oshima K."/>
            <person name="Suda W."/>
            <person name="Oshida Y."/>
            <person name="Kitamura K."/>
            <person name="Iida T."/>
            <person name="Hattori M."/>
            <person name="Ohkuma M."/>
        </authorList>
    </citation>
    <scope>NUCLEOTIDE SEQUENCE [LARGE SCALE GENOMIC DNA]</scope>
    <source>
        <strain evidence="1">JCM 9152</strain>
    </source>
</reference>
<dbReference type="Proteomes" id="UP000018895">
    <property type="component" value="Unassembled WGS sequence"/>
</dbReference>
<dbReference type="AlphaFoldDB" id="W4QNF2"/>
<dbReference type="STRING" id="1236971.JCM9152_4465"/>
<keyword evidence="2" id="KW-1185">Reference proteome</keyword>
<comment type="caution">
    <text evidence="1">The sequence shown here is derived from an EMBL/GenBank/DDBJ whole genome shotgun (WGS) entry which is preliminary data.</text>
</comment>
<evidence type="ECO:0000313" key="2">
    <source>
        <dbReference type="Proteomes" id="UP000018895"/>
    </source>
</evidence>